<dbReference type="Pfam" id="PF09848">
    <property type="entry name" value="SLFN-g3_helicase"/>
    <property type="match status" value="1"/>
</dbReference>
<protein>
    <submittedName>
        <fullName evidence="2">DUF2075 domain-containing protein</fullName>
    </submittedName>
</protein>
<dbReference type="InterPro" id="IPR027417">
    <property type="entry name" value="P-loop_NTPase"/>
</dbReference>
<feature type="domain" description="GIY-YIG" evidence="1">
    <location>
        <begin position="39"/>
        <end position="109"/>
    </location>
</feature>
<sequence>MGLNYKIDSFDIAGFEIEYEQYRTKPLDSVCGEARVYKSYPIVYILYNNSKIYIGESSRFLKRVKEHSNIIKREKLKQLLIIYGTLFNASVIKELETALIACFLAEKRKVLNTGVYQKYKEYSNKIESYSDIIIPVWNDLKKMGLVTLNHKDIEMTLLYRYSPFKTLSEQQQMIVDYVCEAIIDKEKPQHKIVVYGEPGTGKSLLTNTIVYNLVNEKGVCAENIAVILPNKTLPKLFRGLYKKLNLNVTVATAAGIINSSKRYDTVVVDEGQRLRKYFSKDGWMFKHLDKDNVENNELQQLKRITNNLVIFYDKYQRIRPSDIDIRTFEKGCKEFYKLKLEQQFRIRGQFKVADGKDYISALKNILQIEAVSYNPTVFKEYDFNIVHSMKALERWVKDKQSIPGAERSRILSGYAFEWISKKDSGKYDFIEGDFKRRWNKNSEKWTEQKNSKDEVGCTHAVLSVDLNYVGVIIGDDIDISEDGKLIPNRDSFYDINGKTIKNEDPDDSQLLEYIKNNYYILLSRGMDGCRVYFTNKKLEAYFKSKMKA</sequence>
<dbReference type="Proteomes" id="UP001300871">
    <property type="component" value="Unassembled WGS sequence"/>
</dbReference>
<proteinExistence type="predicted"/>
<dbReference type="SUPFAM" id="SSF52540">
    <property type="entry name" value="P-loop containing nucleoside triphosphate hydrolases"/>
    <property type="match status" value="1"/>
</dbReference>
<dbReference type="GeneID" id="57968970"/>
<evidence type="ECO:0000313" key="3">
    <source>
        <dbReference type="Proteomes" id="UP001300871"/>
    </source>
</evidence>
<dbReference type="InterPro" id="IPR000305">
    <property type="entry name" value="GIY-YIG_endonuc"/>
</dbReference>
<dbReference type="CDD" id="cd10439">
    <property type="entry name" value="GIY-YIG_COG3410"/>
    <property type="match status" value="1"/>
</dbReference>
<dbReference type="PROSITE" id="PS50164">
    <property type="entry name" value="GIY_YIG"/>
    <property type="match status" value="1"/>
</dbReference>
<accession>A0AAW6AWQ0</accession>
<name>A0AAW6AWQ0_CLOSY</name>
<comment type="caution">
    <text evidence="2">The sequence shown here is derived from an EMBL/GenBank/DDBJ whole genome shotgun (WGS) entry which is preliminary data.</text>
</comment>
<organism evidence="2 3">
    <name type="scientific">Clostridium symbiosum</name>
    <name type="common">Bacteroides symbiosus</name>
    <dbReference type="NCBI Taxonomy" id="1512"/>
    <lineage>
        <taxon>Bacteria</taxon>
        <taxon>Bacillati</taxon>
        <taxon>Bacillota</taxon>
        <taxon>Clostridia</taxon>
        <taxon>Lachnospirales</taxon>
        <taxon>Lachnospiraceae</taxon>
        <taxon>Otoolea</taxon>
    </lineage>
</organism>
<evidence type="ECO:0000313" key="2">
    <source>
        <dbReference type="EMBL" id="MDB2000824.1"/>
    </source>
</evidence>
<dbReference type="AlphaFoldDB" id="A0AAW6AWQ0"/>
<dbReference type="InterPro" id="IPR035901">
    <property type="entry name" value="GIY-YIG_endonuc_sf"/>
</dbReference>
<dbReference type="RefSeq" id="WP_003500848.1">
    <property type="nucleotide sequence ID" value="NZ_CABKPP010000006.1"/>
</dbReference>
<evidence type="ECO:0000259" key="1">
    <source>
        <dbReference type="PROSITE" id="PS50164"/>
    </source>
</evidence>
<reference evidence="2" key="1">
    <citation type="submission" date="2023-01" db="EMBL/GenBank/DDBJ databases">
        <title>Human gut microbiome strain richness.</title>
        <authorList>
            <person name="Chen-Liaw A."/>
        </authorList>
    </citation>
    <scope>NUCLEOTIDE SEQUENCE</scope>
    <source>
        <strain evidence="2">B1_m1001713B170214d0_201011</strain>
    </source>
</reference>
<gene>
    <name evidence="2" type="ORF">PM006_11485</name>
</gene>
<dbReference type="InterPro" id="IPR018647">
    <property type="entry name" value="SLFN_3-like_DNA/RNA_helicase"/>
</dbReference>
<dbReference type="EMBL" id="JAQLGM010000026">
    <property type="protein sequence ID" value="MDB2000824.1"/>
    <property type="molecule type" value="Genomic_DNA"/>
</dbReference>
<dbReference type="Gene3D" id="3.40.50.300">
    <property type="entry name" value="P-loop containing nucleotide triphosphate hydrolases"/>
    <property type="match status" value="1"/>
</dbReference>
<dbReference type="SUPFAM" id="SSF82771">
    <property type="entry name" value="GIY-YIG endonuclease"/>
    <property type="match status" value="1"/>
</dbReference>